<dbReference type="GO" id="GO:0016987">
    <property type="term" value="F:sigma factor activity"/>
    <property type="evidence" value="ECO:0007669"/>
    <property type="project" value="UniProtKB-KW"/>
</dbReference>
<dbReference type="InterPro" id="IPR013324">
    <property type="entry name" value="RNA_pol_sigma_r3/r4-like"/>
</dbReference>
<dbReference type="InterPro" id="IPR013249">
    <property type="entry name" value="RNA_pol_sigma70_r4_t2"/>
</dbReference>
<dbReference type="Pfam" id="PF08281">
    <property type="entry name" value="Sigma70_r4_2"/>
    <property type="match status" value="1"/>
</dbReference>
<evidence type="ECO:0000256" key="1">
    <source>
        <dbReference type="ARBA" id="ARBA00010641"/>
    </source>
</evidence>
<dbReference type="GO" id="GO:0006352">
    <property type="term" value="P:DNA-templated transcription initiation"/>
    <property type="evidence" value="ECO:0007669"/>
    <property type="project" value="InterPro"/>
</dbReference>
<feature type="compositionally biased region" description="Basic and acidic residues" evidence="6">
    <location>
        <begin position="189"/>
        <end position="200"/>
    </location>
</feature>
<comment type="similarity">
    <text evidence="1">Belongs to the sigma-70 factor family. ECF subfamily.</text>
</comment>
<feature type="region of interest" description="Disordered" evidence="6">
    <location>
        <begin position="174"/>
        <end position="224"/>
    </location>
</feature>
<keyword evidence="10" id="KW-1185">Reference proteome</keyword>
<evidence type="ECO:0000259" key="7">
    <source>
        <dbReference type="Pfam" id="PF04542"/>
    </source>
</evidence>
<dbReference type="NCBIfam" id="TIGR02937">
    <property type="entry name" value="sigma70-ECF"/>
    <property type="match status" value="1"/>
</dbReference>
<evidence type="ECO:0000259" key="8">
    <source>
        <dbReference type="Pfam" id="PF08281"/>
    </source>
</evidence>
<dbReference type="Proteomes" id="UP000219050">
    <property type="component" value="Chromosome"/>
</dbReference>
<feature type="domain" description="RNA polymerase sigma-70 region 2" evidence="7">
    <location>
        <begin position="33"/>
        <end position="93"/>
    </location>
</feature>
<reference evidence="9 10" key="1">
    <citation type="submission" date="2017-05" db="EMBL/GenBank/DDBJ databases">
        <title>Comparative genomic and metabolic analysis of manganese-oxidizing mechanisms in Celeribater manganoxidans DY25T: its adaption to the environment of polymetallic nodule.</title>
        <authorList>
            <person name="Wang X."/>
        </authorList>
    </citation>
    <scope>NUCLEOTIDE SEQUENCE [LARGE SCALE GENOMIC DNA]</scope>
    <source>
        <strain evidence="9 10">DY25</strain>
    </source>
</reference>
<feature type="domain" description="RNA polymerase sigma factor 70 region 4 type 2" evidence="8">
    <location>
        <begin position="120"/>
        <end position="172"/>
    </location>
</feature>
<keyword evidence="2" id="KW-0805">Transcription regulation</keyword>
<gene>
    <name evidence="9" type="ORF">CBW24_02390</name>
</gene>
<keyword evidence="4" id="KW-0238">DNA-binding</keyword>
<proteinExistence type="inferred from homology"/>
<keyword evidence="5" id="KW-0804">Transcription</keyword>
<evidence type="ECO:0008006" key="11">
    <source>
        <dbReference type="Google" id="ProtNLM"/>
    </source>
</evidence>
<evidence type="ECO:0000256" key="3">
    <source>
        <dbReference type="ARBA" id="ARBA00023082"/>
    </source>
</evidence>
<dbReference type="KEGG" id="cmag:CBW24_02390"/>
<dbReference type="SUPFAM" id="SSF88659">
    <property type="entry name" value="Sigma3 and sigma4 domains of RNA polymerase sigma factors"/>
    <property type="match status" value="1"/>
</dbReference>
<dbReference type="EMBL" id="CP021404">
    <property type="protein sequence ID" value="ATI40962.1"/>
    <property type="molecule type" value="Genomic_DNA"/>
</dbReference>
<dbReference type="AlphaFoldDB" id="A0A291LW96"/>
<dbReference type="OrthoDB" id="7041663at2"/>
<dbReference type="InterPro" id="IPR014284">
    <property type="entry name" value="RNA_pol_sigma-70_dom"/>
</dbReference>
<organism evidence="9 10">
    <name type="scientific">Pacificitalea manganoxidans</name>
    <dbReference type="NCBI Taxonomy" id="1411902"/>
    <lineage>
        <taxon>Bacteria</taxon>
        <taxon>Pseudomonadati</taxon>
        <taxon>Pseudomonadota</taxon>
        <taxon>Alphaproteobacteria</taxon>
        <taxon>Rhodobacterales</taxon>
        <taxon>Paracoccaceae</taxon>
        <taxon>Pacificitalea</taxon>
    </lineage>
</organism>
<dbReference type="Pfam" id="PF04542">
    <property type="entry name" value="Sigma70_r2"/>
    <property type="match status" value="1"/>
</dbReference>
<dbReference type="Gene3D" id="1.10.10.10">
    <property type="entry name" value="Winged helix-like DNA-binding domain superfamily/Winged helix DNA-binding domain"/>
    <property type="match status" value="1"/>
</dbReference>
<dbReference type="GO" id="GO:0003677">
    <property type="term" value="F:DNA binding"/>
    <property type="evidence" value="ECO:0007669"/>
    <property type="project" value="UniProtKB-KW"/>
</dbReference>
<evidence type="ECO:0000256" key="6">
    <source>
        <dbReference type="SAM" id="MobiDB-lite"/>
    </source>
</evidence>
<dbReference type="PANTHER" id="PTHR43133">
    <property type="entry name" value="RNA POLYMERASE ECF-TYPE SIGMA FACTO"/>
    <property type="match status" value="1"/>
</dbReference>
<dbReference type="InterPro" id="IPR039425">
    <property type="entry name" value="RNA_pol_sigma-70-like"/>
</dbReference>
<dbReference type="RefSeq" id="WP_097372564.1">
    <property type="nucleotide sequence ID" value="NZ_CP021404.1"/>
</dbReference>
<sequence length="224" mass="24619">MSDDRDSRWADLLSRANQGDQVAYGLFLRDITPVIRGIVERRARALPHETEDIVQTILLAVHRKRATWRDTDPVAPWLFAIVRYKCVDAWRRQPPHAATPVEDLADVLPDPGQGDATAARDLDRLIAELDPRSATILRAIGVEGASARATGARLDMTEGAVRVAFHRAMARLKRTVAGPRPDGANGARPEGRTETDRDVARSASGSRPAQDNVPARSGARRTKR</sequence>
<dbReference type="InterPro" id="IPR007627">
    <property type="entry name" value="RNA_pol_sigma70_r2"/>
</dbReference>
<dbReference type="PANTHER" id="PTHR43133:SF58">
    <property type="entry name" value="ECF RNA POLYMERASE SIGMA FACTOR SIGD"/>
    <property type="match status" value="1"/>
</dbReference>
<evidence type="ECO:0000313" key="10">
    <source>
        <dbReference type="Proteomes" id="UP000219050"/>
    </source>
</evidence>
<dbReference type="SUPFAM" id="SSF88946">
    <property type="entry name" value="Sigma2 domain of RNA polymerase sigma factors"/>
    <property type="match status" value="1"/>
</dbReference>
<name>A0A291LW96_9RHOB</name>
<dbReference type="Gene3D" id="1.10.1740.10">
    <property type="match status" value="1"/>
</dbReference>
<dbReference type="InterPro" id="IPR036388">
    <property type="entry name" value="WH-like_DNA-bd_sf"/>
</dbReference>
<dbReference type="InterPro" id="IPR013325">
    <property type="entry name" value="RNA_pol_sigma_r2"/>
</dbReference>
<accession>A0A291LW96</accession>
<keyword evidence="3" id="KW-0731">Sigma factor</keyword>
<evidence type="ECO:0000256" key="5">
    <source>
        <dbReference type="ARBA" id="ARBA00023163"/>
    </source>
</evidence>
<evidence type="ECO:0000313" key="9">
    <source>
        <dbReference type="EMBL" id="ATI40962.1"/>
    </source>
</evidence>
<protein>
    <recommendedName>
        <fullName evidence="11">RNA polymerase sigma-70 factor (ECF subfamily)</fullName>
    </recommendedName>
</protein>
<evidence type="ECO:0000256" key="2">
    <source>
        <dbReference type="ARBA" id="ARBA00023015"/>
    </source>
</evidence>
<evidence type="ECO:0000256" key="4">
    <source>
        <dbReference type="ARBA" id="ARBA00023125"/>
    </source>
</evidence>